<sequence length="59" mass="6792">MESNNTIKYNKPNIGALPMDAGRDIFKIIMNTPKPNHEKLKREADELEKKIFASIGYEK</sequence>
<accession>A0A927YKX5</accession>
<reference evidence="1" key="1">
    <citation type="submission" date="2019-04" db="EMBL/GenBank/DDBJ databases">
        <title>Evolution of Biomass-Degrading Anaerobic Consortia Revealed by Metagenomics.</title>
        <authorList>
            <person name="Peng X."/>
        </authorList>
    </citation>
    <scope>NUCLEOTIDE SEQUENCE</scope>
    <source>
        <strain evidence="1">SIG311</strain>
    </source>
</reference>
<gene>
    <name evidence="1" type="ORF">E7272_04165</name>
</gene>
<protein>
    <submittedName>
        <fullName evidence="1">Uncharacterized protein</fullName>
    </submittedName>
</protein>
<comment type="caution">
    <text evidence="1">The sequence shown here is derived from an EMBL/GenBank/DDBJ whole genome shotgun (WGS) entry which is preliminary data.</text>
</comment>
<name>A0A927YKX5_9FIRM</name>
<organism evidence="1 2">
    <name type="scientific">Pseudobutyrivibrio ruminis</name>
    <dbReference type="NCBI Taxonomy" id="46206"/>
    <lineage>
        <taxon>Bacteria</taxon>
        <taxon>Bacillati</taxon>
        <taxon>Bacillota</taxon>
        <taxon>Clostridia</taxon>
        <taxon>Lachnospirales</taxon>
        <taxon>Lachnospiraceae</taxon>
        <taxon>Pseudobutyrivibrio</taxon>
    </lineage>
</organism>
<dbReference type="Proteomes" id="UP000766246">
    <property type="component" value="Unassembled WGS sequence"/>
</dbReference>
<dbReference type="AlphaFoldDB" id="A0A927YKX5"/>
<evidence type="ECO:0000313" key="2">
    <source>
        <dbReference type="Proteomes" id="UP000766246"/>
    </source>
</evidence>
<evidence type="ECO:0000313" key="1">
    <source>
        <dbReference type="EMBL" id="MBE5919020.1"/>
    </source>
</evidence>
<proteinExistence type="predicted"/>
<dbReference type="EMBL" id="SVER01000008">
    <property type="protein sequence ID" value="MBE5919020.1"/>
    <property type="molecule type" value="Genomic_DNA"/>
</dbReference>